<feature type="compositionally biased region" description="Polar residues" evidence="1">
    <location>
        <begin position="86"/>
        <end position="99"/>
    </location>
</feature>
<feature type="region of interest" description="Disordered" evidence="1">
    <location>
        <begin position="151"/>
        <end position="180"/>
    </location>
</feature>
<feature type="compositionally biased region" description="Basic and acidic residues" evidence="1">
    <location>
        <begin position="390"/>
        <end position="400"/>
    </location>
</feature>
<proteinExistence type="predicted"/>
<name>A0ABQ5KSF2_9EUKA</name>
<feature type="compositionally biased region" description="Low complexity" evidence="1">
    <location>
        <begin position="363"/>
        <end position="377"/>
    </location>
</feature>
<protein>
    <submittedName>
        <fullName evidence="2">Uncharacterized protein</fullName>
    </submittedName>
</protein>
<reference evidence="2" key="1">
    <citation type="submission" date="2022-03" db="EMBL/GenBank/DDBJ databases">
        <title>Draft genome sequence of Aduncisulcus paluster, a free-living microaerophilic Fornicata.</title>
        <authorList>
            <person name="Yuyama I."/>
            <person name="Kume K."/>
            <person name="Tamura T."/>
            <person name="Inagaki Y."/>
            <person name="Hashimoto T."/>
        </authorList>
    </citation>
    <scope>NUCLEOTIDE SEQUENCE</scope>
    <source>
        <strain evidence="2">NY0171</strain>
    </source>
</reference>
<feature type="region of interest" description="Disordered" evidence="1">
    <location>
        <begin position="77"/>
        <end position="99"/>
    </location>
</feature>
<feature type="region of interest" description="Disordered" evidence="1">
    <location>
        <begin position="340"/>
        <end position="400"/>
    </location>
</feature>
<evidence type="ECO:0000313" key="2">
    <source>
        <dbReference type="EMBL" id="GKT35390.1"/>
    </source>
</evidence>
<evidence type="ECO:0000313" key="3">
    <source>
        <dbReference type="Proteomes" id="UP001057375"/>
    </source>
</evidence>
<evidence type="ECO:0000256" key="1">
    <source>
        <dbReference type="SAM" id="MobiDB-lite"/>
    </source>
</evidence>
<dbReference type="Proteomes" id="UP001057375">
    <property type="component" value="Unassembled WGS sequence"/>
</dbReference>
<dbReference type="PANTHER" id="PTHR37028:SF4">
    <property type="entry name" value="ALMS MOTIF DOMAIN-CONTAINING PROTEIN"/>
    <property type="match status" value="1"/>
</dbReference>
<dbReference type="PANTHER" id="PTHR37028">
    <property type="entry name" value="UNNAMED PRODUCT-RELATED"/>
    <property type="match status" value="1"/>
</dbReference>
<dbReference type="EMBL" id="BQXS01010980">
    <property type="protein sequence ID" value="GKT35390.1"/>
    <property type="molecule type" value="Genomic_DNA"/>
</dbReference>
<comment type="caution">
    <text evidence="2">The sequence shown here is derived from an EMBL/GenBank/DDBJ whole genome shotgun (WGS) entry which is preliminary data.</text>
</comment>
<accession>A0ABQ5KSF2</accession>
<feature type="compositionally biased region" description="Low complexity" evidence="1">
    <location>
        <begin position="158"/>
        <end position="170"/>
    </location>
</feature>
<organism evidence="2 3">
    <name type="scientific">Aduncisulcus paluster</name>
    <dbReference type="NCBI Taxonomy" id="2918883"/>
    <lineage>
        <taxon>Eukaryota</taxon>
        <taxon>Metamonada</taxon>
        <taxon>Carpediemonas-like organisms</taxon>
        <taxon>Aduncisulcus</taxon>
    </lineage>
</organism>
<sequence>MSGLISGELTSSSLCSSDRIYRLSMDSRQRKYQQRKDEYEKKELESCTFTPKINHRSSMMSDSRTLRDRVDDLSRSKKHKKFLQRKYQSSQQSFTPQISQYSKRLAESRVSSSSTQPVHERLIYEGKVRDQKRRKLREEIARKTARECTFTPSLAKGSQDLSSSSFPNSSFQDRQQKFVKKRESIHQQMKLQASKDFTFTPQIVGDGRPSTVDVVERLSESGSRIKQIRNARQLKYSQGMSFTPSIDSHSKQLASKRTFNPDSASIFSSADEIKFKRRERCKEYEDIMKLKCPFTPSLRDSQHRVYADSLLKQERIQETLDEIQERKMLKNLSLMKQKQDDETRECSFHPKLISSPPSRETFSSQVSYSGYSSAPSSVTPRTPRVQGVSKHVERQMKGRRLREEKKRALEWCPGSSSAVSLASSSYAVTSPVRSDPPVPCTVQTPFKLSIDPLAYSRRRQAEEDARKSKYGECSFTPKTLLPREDILMECLDREE</sequence>
<gene>
    <name evidence="2" type="ORF">ADUPG1_008562</name>
</gene>
<keyword evidence="3" id="KW-1185">Reference proteome</keyword>